<dbReference type="SUPFAM" id="SSF53686">
    <property type="entry name" value="Tryptophan synthase beta subunit-like PLP-dependent enzymes"/>
    <property type="match status" value="1"/>
</dbReference>
<name>A0A1V4I4L4_9FIRM</name>
<evidence type="ECO:0000256" key="2">
    <source>
        <dbReference type="ARBA" id="ARBA00004962"/>
    </source>
</evidence>
<protein>
    <recommendedName>
        <fullName evidence="5 13">Cysteine synthase</fullName>
        <ecNumber evidence="4 13">2.5.1.47</ecNumber>
    </recommendedName>
</protein>
<evidence type="ECO:0000256" key="13">
    <source>
        <dbReference type="RuleBase" id="RU003985"/>
    </source>
</evidence>
<evidence type="ECO:0000256" key="9">
    <source>
        <dbReference type="ARBA" id="ARBA00023192"/>
    </source>
</evidence>
<comment type="caution">
    <text evidence="15">The sequence shown here is derived from an EMBL/GenBank/DDBJ whole genome shotgun (WGS) entry which is preliminary data.</text>
</comment>
<comment type="similarity">
    <text evidence="3 13">Belongs to the cysteine synthase/cystathionine beta-synthase family.</text>
</comment>
<feature type="binding site" evidence="11">
    <location>
        <begin position="177"/>
        <end position="181"/>
    </location>
    <ligand>
        <name>pyridoxal 5'-phosphate</name>
        <dbReference type="ChEBI" id="CHEBI:597326"/>
    </ligand>
</feature>
<feature type="domain" description="Tryptophan synthase beta chain-like PALP" evidence="14">
    <location>
        <begin position="8"/>
        <end position="292"/>
    </location>
</feature>
<evidence type="ECO:0000256" key="10">
    <source>
        <dbReference type="ARBA" id="ARBA00047931"/>
    </source>
</evidence>
<dbReference type="AlphaFoldDB" id="A0A1V4I4L4"/>
<keyword evidence="6 13" id="KW-0028">Amino-acid biosynthesis</keyword>
<evidence type="ECO:0000313" key="15">
    <source>
        <dbReference type="EMBL" id="OPJ54921.1"/>
    </source>
</evidence>
<feature type="binding site" evidence="11">
    <location>
        <position position="265"/>
    </location>
    <ligand>
        <name>pyridoxal 5'-phosphate</name>
        <dbReference type="ChEBI" id="CHEBI:597326"/>
    </ligand>
</feature>
<keyword evidence="16" id="KW-1185">Reference proteome</keyword>
<dbReference type="EC" id="2.5.1.47" evidence="4 13"/>
<dbReference type="InterPro" id="IPR001216">
    <property type="entry name" value="P-phosphate_BS"/>
</dbReference>
<sequence length="303" mass="32530">MIYKNIGELIGNTPIVKLNNIVNENMANIYVKLEFFNPGGSVKDRIALNMIEKMEARGELKPGDTIVEPTSGNTGIGISMVASYKGYNVILVMPETMSIERRKILAGYGAKLVLTDGAKGMKGAIDKANELVRENETYVMLSQFENIDNPDAHRNTTAKEILSDFGSDIDVFVAGVGTGGTITGVGEVLKREIPNLKVVAVEPSLSPVLSGGSPGPHKIQGIGAGFIPNILNKEIIDEIVQITNEEAFQTSREVAIKEGLFLGISSGAAITAAIKLAKQIGKDKHIVVIAPDNGERYLSMDLY</sequence>
<evidence type="ECO:0000256" key="1">
    <source>
        <dbReference type="ARBA" id="ARBA00001933"/>
    </source>
</evidence>
<dbReference type="Gene3D" id="3.40.50.1100">
    <property type="match status" value="2"/>
</dbReference>
<dbReference type="InterPro" id="IPR050214">
    <property type="entry name" value="Cys_Synth/Cystath_Beta-Synth"/>
</dbReference>
<dbReference type="GO" id="GO:0006535">
    <property type="term" value="P:cysteine biosynthetic process from serine"/>
    <property type="evidence" value="ECO:0007669"/>
    <property type="project" value="UniProtKB-UniRule"/>
</dbReference>
<evidence type="ECO:0000256" key="6">
    <source>
        <dbReference type="ARBA" id="ARBA00022605"/>
    </source>
</evidence>
<dbReference type="UniPathway" id="UPA00136">
    <property type="reaction ID" value="UER00200"/>
</dbReference>
<dbReference type="PANTHER" id="PTHR10314">
    <property type="entry name" value="CYSTATHIONINE BETA-SYNTHASE"/>
    <property type="match status" value="1"/>
</dbReference>
<organism evidence="15 16">
    <name type="scientific">Alkalithermobacter paradoxus</name>
    <dbReference type="NCBI Taxonomy" id="29349"/>
    <lineage>
        <taxon>Bacteria</taxon>
        <taxon>Bacillati</taxon>
        <taxon>Bacillota</taxon>
        <taxon>Clostridia</taxon>
        <taxon>Peptostreptococcales</taxon>
        <taxon>Tepidibacteraceae</taxon>
        <taxon>Alkalithermobacter</taxon>
    </lineage>
</organism>
<evidence type="ECO:0000256" key="5">
    <source>
        <dbReference type="ARBA" id="ARBA00019371"/>
    </source>
</evidence>
<dbReference type="Pfam" id="PF00291">
    <property type="entry name" value="PALP"/>
    <property type="match status" value="1"/>
</dbReference>
<dbReference type="PROSITE" id="PS00901">
    <property type="entry name" value="CYS_SYNTHASE"/>
    <property type="match status" value="1"/>
</dbReference>
<evidence type="ECO:0000256" key="8">
    <source>
        <dbReference type="ARBA" id="ARBA00022898"/>
    </source>
</evidence>
<evidence type="ECO:0000256" key="11">
    <source>
        <dbReference type="PIRSR" id="PIRSR605856-50"/>
    </source>
</evidence>
<keyword evidence="8 11" id="KW-0663">Pyridoxal phosphate</keyword>
<reference evidence="15 16" key="1">
    <citation type="submission" date="2017-03" db="EMBL/GenBank/DDBJ databases">
        <title>Genome sequence of Clostridium thermoalcaliphilum DSM 7309.</title>
        <authorList>
            <person name="Poehlein A."/>
            <person name="Daniel R."/>
        </authorList>
    </citation>
    <scope>NUCLEOTIDE SEQUENCE [LARGE SCALE GENOMIC DNA]</scope>
    <source>
        <strain evidence="15 16">DSM 7309</strain>
    </source>
</reference>
<evidence type="ECO:0000256" key="3">
    <source>
        <dbReference type="ARBA" id="ARBA00007103"/>
    </source>
</evidence>
<dbReference type="OrthoDB" id="9808024at2"/>
<evidence type="ECO:0000256" key="12">
    <source>
        <dbReference type="PIRSR" id="PIRSR605856-51"/>
    </source>
</evidence>
<dbReference type="STRING" id="29349.CLOTH_18860"/>
<accession>A0A1V4I4L4</accession>
<dbReference type="GO" id="GO:0004124">
    <property type="term" value="F:cysteine synthase activity"/>
    <property type="evidence" value="ECO:0007669"/>
    <property type="project" value="UniProtKB-UniRule"/>
</dbReference>
<keyword evidence="9 13" id="KW-0198">Cysteine biosynthesis</keyword>
<evidence type="ECO:0000256" key="7">
    <source>
        <dbReference type="ARBA" id="ARBA00022679"/>
    </source>
</evidence>
<dbReference type="InterPro" id="IPR005859">
    <property type="entry name" value="CysK"/>
</dbReference>
<comment type="cofactor">
    <cofactor evidence="1 11 13">
        <name>pyridoxal 5'-phosphate</name>
        <dbReference type="ChEBI" id="CHEBI:597326"/>
    </cofactor>
</comment>
<evidence type="ECO:0000259" key="14">
    <source>
        <dbReference type="Pfam" id="PF00291"/>
    </source>
</evidence>
<dbReference type="RefSeq" id="WP_079413408.1">
    <property type="nucleotide sequence ID" value="NZ_MZGW01000010.1"/>
</dbReference>
<dbReference type="Proteomes" id="UP000190140">
    <property type="component" value="Unassembled WGS sequence"/>
</dbReference>
<evidence type="ECO:0000256" key="4">
    <source>
        <dbReference type="ARBA" id="ARBA00012681"/>
    </source>
</evidence>
<dbReference type="CDD" id="cd01561">
    <property type="entry name" value="CBS_like"/>
    <property type="match status" value="1"/>
</dbReference>
<dbReference type="FunFam" id="3.40.50.1100:FF:000118">
    <property type="entry name" value="Related to CYS4-cystathionine beta-synthase"/>
    <property type="match status" value="1"/>
</dbReference>
<dbReference type="InterPro" id="IPR036052">
    <property type="entry name" value="TrpB-like_PALP_sf"/>
</dbReference>
<evidence type="ECO:0000313" key="16">
    <source>
        <dbReference type="Proteomes" id="UP000190140"/>
    </source>
</evidence>
<comment type="catalytic activity">
    <reaction evidence="10 13">
        <text>O-acetyl-L-serine + hydrogen sulfide = L-cysteine + acetate</text>
        <dbReference type="Rhea" id="RHEA:14829"/>
        <dbReference type="ChEBI" id="CHEBI:29919"/>
        <dbReference type="ChEBI" id="CHEBI:30089"/>
        <dbReference type="ChEBI" id="CHEBI:35235"/>
        <dbReference type="ChEBI" id="CHEBI:58340"/>
        <dbReference type="EC" id="2.5.1.47"/>
    </reaction>
</comment>
<proteinExistence type="inferred from homology"/>
<dbReference type="EMBL" id="MZGW01000010">
    <property type="protein sequence ID" value="OPJ54921.1"/>
    <property type="molecule type" value="Genomic_DNA"/>
</dbReference>
<dbReference type="NCBIfam" id="TIGR01136">
    <property type="entry name" value="cysKM"/>
    <property type="match status" value="1"/>
</dbReference>
<feature type="modified residue" description="N6-(pyridoxal phosphate)lysine" evidence="12">
    <location>
        <position position="43"/>
    </location>
</feature>
<keyword evidence="7 13" id="KW-0808">Transferase</keyword>
<feature type="binding site" evidence="11">
    <location>
        <position position="73"/>
    </location>
    <ligand>
        <name>pyridoxal 5'-phosphate</name>
        <dbReference type="ChEBI" id="CHEBI:597326"/>
    </ligand>
</feature>
<comment type="pathway">
    <text evidence="2">Amino-acid biosynthesis; L-cysteine biosynthesis; L-cysteine from L-serine: step 2/2.</text>
</comment>
<gene>
    <name evidence="15" type="primary">cysK</name>
    <name evidence="15" type="ORF">CLOTH_18860</name>
</gene>
<dbReference type="NCBIfam" id="TIGR01139">
    <property type="entry name" value="cysK"/>
    <property type="match status" value="1"/>
</dbReference>
<dbReference type="InterPro" id="IPR005856">
    <property type="entry name" value="Cys_synth"/>
</dbReference>
<dbReference type="FunFam" id="3.40.50.1100:FF:000003">
    <property type="entry name" value="Cystathionine beta-synthase"/>
    <property type="match status" value="1"/>
</dbReference>
<dbReference type="InterPro" id="IPR001926">
    <property type="entry name" value="TrpB-like_PALP"/>
</dbReference>